<dbReference type="Proteomes" id="UP000552097">
    <property type="component" value="Unassembled WGS sequence"/>
</dbReference>
<dbReference type="Pfam" id="PF19749">
    <property type="entry name" value="DUF6236"/>
    <property type="match status" value="1"/>
</dbReference>
<proteinExistence type="predicted"/>
<accession>A0A7W9HKF6</accession>
<organism evidence="1 2">
    <name type="scientific">Saccharothrix ecbatanensis</name>
    <dbReference type="NCBI Taxonomy" id="1105145"/>
    <lineage>
        <taxon>Bacteria</taxon>
        <taxon>Bacillati</taxon>
        <taxon>Actinomycetota</taxon>
        <taxon>Actinomycetes</taxon>
        <taxon>Pseudonocardiales</taxon>
        <taxon>Pseudonocardiaceae</taxon>
        <taxon>Saccharothrix</taxon>
    </lineage>
</organism>
<keyword evidence="2" id="KW-1185">Reference proteome</keyword>
<protein>
    <submittedName>
        <fullName evidence="1">Uncharacterized protein</fullName>
    </submittedName>
</protein>
<dbReference type="InterPro" id="IPR046203">
    <property type="entry name" value="DUF6236"/>
</dbReference>
<dbReference type="RefSeq" id="WP_184920823.1">
    <property type="nucleotide sequence ID" value="NZ_JACHMO010000001.1"/>
</dbReference>
<name>A0A7W9HKF6_9PSEU</name>
<dbReference type="AlphaFoldDB" id="A0A7W9HKF6"/>
<comment type="caution">
    <text evidence="1">The sequence shown here is derived from an EMBL/GenBank/DDBJ whole genome shotgun (WGS) entry which is preliminary data.</text>
</comment>
<sequence length="340" mass="38126">MAGILYYPFIEPPRHVLVQALLYSDELAPIVPPEYDHDVSSRWWPKTADEQLPHFYTPVPFLRHDDYRDPWESKLPSPALPGVSIYTMLDHLTQVIDQVPADDLVVPHHAAARSRTDSWLVTDKVGPRLRDWLLERNLARQDAFVLRVAPVVQHLVLATMARYIGSIRPDLRPYTDRRSAHELATTPVYGERGHGVLLDLADMLPVPGDDIPLPQIIEFRLRHADERQRLVDSIEKLLASLRLTTPDREAAVDRLRPELKEALEDWRGAGRGLLSKTRRQISAVVATATATAGAALPEWAWLTNLLASVGVNLATAPASASVAPSIDVAYLHRLNRAVNR</sequence>
<dbReference type="EMBL" id="JACHMO010000001">
    <property type="protein sequence ID" value="MBB5803469.1"/>
    <property type="molecule type" value="Genomic_DNA"/>
</dbReference>
<evidence type="ECO:0000313" key="1">
    <source>
        <dbReference type="EMBL" id="MBB5803469.1"/>
    </source>
</evidence>
<evidence type="ECO:0000313" key="2">
    <source>
        <dbReference type="Proteomes" id="UP000552097"/>
    </source>
</evidence>
<reference evidence="1 2" key="1">
    <citation type="submission" date="2020-08" db="EMBL/GenBank/DDBJ databases">
        <title>Sequencing the genomes of 1000 actinobacteria strains.</title>
        <authorList>
            <person name="Klenk H.-P."/>
        </authorList>
    </citation>
    <scope>NUCLEOTIDE SEQUENCE [LARGE SCALE GENOMIC DNA]</scope>
    <source>
        <strain evidence="1 2">DSM 45486</strain>
    </source>
</reference>
<gene>
    <name evidence="1" type="ORF">F4560_003237</name>
</gene>